<dbReference type="GO" id="GO:0003677">
    <property type="term" value="F:DNA binding"/>
    <property type="evidence" value="ECO:0007669"/>
    <property type="project" value="UniProtKB-KW"/>
</dbReference>
<dbReference type="PANTHER" id="PTHR30363">
    <property type="entry name" value="HTH-TYPE TRANSCRIPTIONAL REGULATOR SRLR-RELATED"/>
    <property type="match status" value="1"/>
</dbReference>
<dbReference type="SUPFAM" id="SSF100950">
    <property type="entry name" value="NagB/RpiA/CoA transferase-like"/>
    <property type="match status" value="1"/>
</dbReference>
<dbReference type="InterPro" id="IPR001034">
    <property type="entry name" value="DeoR_HTH"/>
</dbReference>
<evidence type="ECO:0000256" key="4">
    <source>
        <dbReference type="ARBA" id="ARBA00023163"/>
    </source>
</evidence>
<dbReference type="Proteomes" id="UP000242763">
    <property type="component" value="Unassembled WGS sequence"/>
</dbReference>
<evidence type="ECO:0000313" key="7">
    <source>
        <dbReference type="Proteomes" id="UP000242763"/>
    </source>
</evidence>
<dbReference type="SMART" id="SM00420">
    <property type="entry name" value="HTH_DEOR"/>
    <property type="match status" value="1"/>
</dbReference>
<accession>A0A1I3JW93</accession>
<dbReference type="PANTHER" id="PTHR30363:SF4">
    <property type="entry name" value="GLYCEROL-3-PHOSPHATE REGULON REPRESSOR"/>
    <property type="match status" value="1"/>
</dbReference>
<dbReference type="PROSITE" id="PS00894">
    <property type="entry name" value="HTH_DEOR_1"/>
    <property type="match status" value="1"/>
</dbReference>
<dbReference type="InterPro" id="IPR014036">
    <property type="entry name" value="DeoR-like_C"/>
</dbReference>
<dbReference type="EMBL" id="FORF01000004">
    <property type="protein sequence ID" value="SFI64501.1"/>
    <property type="molecule type" value="Genomic_DNA"/>
</dbReference>
<organism evidence="6 7">
    <name type="scientific">Aquamicrobium aerolatum DSM 21857</name>
    <dbReference type="NCBI Taxonomy" id="1121003"/>
    <lineage>
        <taxon>Bacteria</taxon>
        <taxon>Pseudomonadati</taxon>
        <taxon>Pseudomonadota</taxon>
        <taxon>Alphaproteobacteria</taxon>
        <taxon>Hyphomicrobiales</taxon>
        <taxon>Phyllobacteriaceae</taxon>
        <taxon>Aerobium</taxon>
    </lineage>
</organism>
<keyword evidence="2" id="KW-0805">Transcription regulation</keyword>
<keyword evidence="1" id="KW-0678">Repressor</keyword>
<name>A0A1I3JW93_9HYPH</name>
<evidence type="ECO:0000313" key="6">
    <source>
        <dbReference type="EMBL" id="SFI64501.1"/>
    </source>
</evidence>
<sequence>MSYSKSKRREKLLALVNERGAISVGALAELLDVSMQTIRRDVDELCDGESLRRLHGRVELGEKALNIPFDQRTGTNLAAKESIGAAAARLIPDGATIFISIGSTPAAVARALRARKGLTVITNNLTAAMALSDELSNRIIIPGGELRLPDRDLLGDEVVSFFARYRAEFGIFGTAGVASDGRLLEFHSAEVRASERIRLNSKTSILVIDRSKFGRAAPALGPKITDIDRVVVDEMPAEDFAEVIDSLGEKIVLAKENGS</sequence>
<keyword evidence="3" id="KW-0238">DNA-binding</keyword>
<dbReference type="InterPro" id="IPR037171">
    <property type="entry name" value="NagB/RpiA_transferase-like"/>
</dbReference>
<keyword evidence="4" id="KW-0804">Transcription</keyword>
<dbReference type="SMART" id="SM01134">
    <property type="entry name" value="DeoRC"/>
    <property type="match status" value="1"/>
</dbReference>
<protein>
    <submittedName>
        <fullName evidence="6">Transcriptional regulator, DeoR family</fullName>
    </submittedName>
</protein>
<dbReference type="InterPro" id="IPR036390">
    <property type="entry name" value="WH_DNA-bd_sf"/>
</dbReference>
<dbReference type="InterPro" id="IPR018356">
    <property type="entry name" value="Tscrpt_reg_HTH_DeoR_CS"/>
</dbReference>
<gene>
    <name evidence="6" type="ORF">SAMN03080618_01028</name>
</gene>
<keyword evidence="7" id="KW-1185">Reference proteome</keyword>
<dbReference type="OrthoDB" id="9814815at2"/>
<dbReference type="InterPro" id="IPR050313">
    <property type="entry name" value="Carb_Metab_HTH_regulators"/>
</dbReference>
<evidence type="ECO:0000256" key="2">
    <source>
        <dbReference type="ARBA" id="ARBA00023015"/>
    </source>
</evidence>
<proteinExistence type="predicted"/>
<dbReference type="GO" id="GO:0003700">
    <property type="term" value="F:DNA-binding transcription factor activity"/>
    <property type="evidence" value="ECO:0007669"/>
    <property type="project" value="InterPro"/>
</dbReference>
<dbReference type="SUPFAM" id="SSF46785">
    <property type="entry name" value="Winged helix' DNA-binding domain"/>
    <property type="match status" value="1"/>
</dbReference>
<dbReference type="Pfam" id="PF08220">
    <property type="entry name" value="HTH_DeoR"/>
    <property type="match status" value="1"/>
</dbReference>
<dbReference type="STRING" id="1121003.SAMN03080618_01028"/>
<evidence type="ECO:0000256" key="1">
    <source>
        <dbReference type="ARBA" id="ARBA00022491"/>
    </source>
</evidence>
<dbReference type="AlphaFoldDB" id="A0A1I3JW93"/>
<dbReference type="RefSeq" id="WP_091519394.1">
    <property type="nucleotide sequence ID" value="NZ_FORF01000004.1"/>
</dbReference>
<evidence type="ECO:0000256" key="3">
    <source>
        <dbReference type="ARBA" id="ARBA00023125"/>
    </source>
</evidence>
<dbReference type="Pfam" id="PF00455">
    <property type="entry name" value="DeoRC"/>
    <property type="match status" value="1"/>
</dbReference>
<feature type="domain" description="HTH deoR-type" evidence="5">
    <location>
        <begin position="5"/>
        <end position="60"/>
    </location>
</feature>
<dbReference type="PRINTS" id="PR00037">
    <property type="entry name" value="HTHLACR"/>
</dbReference>
<evidence type="ECO:0000259" key="5">
    <source>
        <dbReference type="PROSITE" id="PS51000"/>
    </source>
</evidence>
<dbReference type="Gene3D" id="3.30.750.70">
    <property type="entry name" value="4-hydroxybutyrate coenzyme like domains"/>
    <property type="match status" value="1"/>
</dbReference>
<reference evidence="7" key="1">
    <citation type="submission" date="2016-10" db="EMBL/GenBank/DDBJ databases">
        <authorList>
            <person name="Varghese N."/>
            <person name="Submissions S."/>
        </authorList>
    </citation>
    <scope>NUCLEOTIDE SEQUENCE [LARGE SCALE GENOMIC DNA]</scope>
    <source>
        <strain evidence="7">DSM 21857</strain>
    </source>
</reference>
<dbReference type="InterPro" id="IPR036388">
    <property type="entry name" value="WH-like_DNA-bd_sf"/>
</dbReference>
<dbReference type="Gene3D" id="1.10.10.10">
    <property type="entry name" value="Winged helix-like DNA-binding domain superfamily/Winged helix DNA-binding domain"/>
    <property type="match status" value="1"/>
</dbReference>
<dbReference type="PROSITE" id="PS51000">
    <property type="entry name" value="HTH_DEOR_2"/>
    <property type="match status" value="1"/>
</dbReference>